<evidence type="ECO:0000256" key="2">
    <source>
        <dbReference type="SAM" id="SignalP"/>
    </source>
</evidence>
<feature type="region of interest" description="Disordered" evidence="1">
    <location>
        <begin position="440"/>
        <end position="468"/>
    </location>
</feature>
<feature type="region of interest" description="Disordered" evidence="1">
    <location>
        <begin position="119"/>
        <end position="209"/>
    </location>
</feature>
<feature type="region of interest" description="Disordered" evidence="1">
    <location>
        <begin position="262"/>
        <end position="294"/>
    </location>
</feature>
<sequence length="468" mass="49849">MGSLLSLLTPETLVLAVVTVTCGSLTYRFILRSNSTTIGPQPASSGCPQHISASREKSKKKNRGAPNRKNASGEVVGGTHAQLEPPRDAGSGPGATSSKVERKADPVVTSFSQVIPGGLEAQTKASTSASSITKHSSQEPGVAATKRGKKNRSKTSAIPSSSSVAAADQDKHGESGPRESNTPLGPAVAKSTAENIPQPQIHPQPKPVKKITLLECEPSRLRSSPSFDTDSSWTRVELRRLKQPESDGNADANVVVSTDFTSSDVGASTAGDSTVAENTEEEAGDPTVSIDTRRTLAEKLVPKPRRTGVEDMLQRPDVPTLERVMRVIPRAGEMPAPGFTWGDYEDVAAGNLTANDADGEDEAEGGWGIVKGKSRSRNEKIAPTPQQITKTTPEQTMTKKQRQNAKKREMVKAAKAETEATRLEGLAKHKRELERERIIELSRSGGGGKRLGSGMQATVDDKGKLVWE</sequence>
<keyword evidence="2" id="KW-0732">Signal</keyword>
<feature type="region of interest" description="Disordered" evidence="1">
    <location>
        <begin position="354"/>
        <end position="408"/>
    </location>
</feature>
<dbReference type="AlphaFoldDB" id="A0A0C2ZLS0"/>
<gene>
    <name evidence="3" type="ORF">SCLCIDRAFT_1215120</name>
</gene>
<dbReference type="HOGENOM" id="CLU_037757_0_0_1"/>
<reference evidence="4" key="2">
    <citation type="submission" date="2015-01" db="EMBL/GenBank/DDBJ databases">
        <title>Evolutionary Origins and Diversification of the Mycorrhizal Mutualists.</title>
        <authorList>
            <consortium name="DOE Joint Genome Institute"/>
            <consortium name="Mycorrhizal Genomics Consortium"/>
            <person name="Kohler A."/>
            <person name="Kuo A."/>
            <person name="Nagy L.G."/>
            <person name="Floudas D."/>
            <person name="Copeland A."/>
            <person name="Barry K.W."/>
            <person name="Cichocki N."/>
            <person name="Veneault-Fourrey C."/>
            <person name="LaButti K."/>
            <person name="Lindquist E.A."/>
            <person name="Lipzen A."/>
            <person name="Lundell T."/>
            <person name="Morin E."/>
            <person name="Murat C."/>
            <person name="Riley R."/>
            <person name="Ohm R."/>
            <person name="Sun H."/>
            <person name="Tunlid A."/>
            <person name="Henrissat B."/>
            <person name="Grigoriev I.V."/>
            <person name="Hibbett D.S."/>
            <person name="Martin F."/>
        </authorList>
    </citation>
    <scope>NUCLEOTIDE SEQUENCE [LARGE SCALE GENOMIC DNA]</scope>
    <source>
        <strain evidence="4">Foug A</strain>
    </source>
</reference>
<dbReference type="InParanoid" id="A0A0C2ZLS0"/>
<feature type="compositionally biased region" description="Polar residues" evidence="1">
    <location>
        <begin position="38"/>
        <end position="47"/>
    </location>
</feature>
<evidence type="ECO:0008006" key="5">
    <source>
        <dbReference type="Google" id="ProtNLM"/>
    </source>
</evidence>
<name>A0A0C2ZLS0_9AGAM</name>
<organism evidence="3 4">
    <name type="scientific">Scleroderma citrinum Foug A</name>
    <dbReference type="NCBI Taxonomy" id="1036808"/>
    <lineage>
        <taxon>Eukaryota</taxon>
        <taxon>Fungi</taxon>
        <taxon>Dikarya</taxon>
        <taxon>Basidiomycota</taxon>
        <taxon>Agaricomycotina</taxon>
        <taxon>Agaricomycetes</taxon>
        <taxon>Agaricomycetidae</taxon>
        <taxon>Boletales</taxon>
        <taxon>Sclerodermatineae</taxon>
        <taxon>Sclerodermataceae</taxon>
        <taxon>Scleroderma</taxon>
    </lineage>
</organism>
<dbReference type="Proteomes" id="UP000053989">
    <property type="component" value="Unassembled WGS sequence"/>
</dbReference>
<accession>A0A0C2ZLS0</accession>
<evidence type="ECO:0000256" key="1">
    <source>
        <dbReference type="SAM" id="MobiDB-lite"/>
    </source>
</evidence>
<feature type="compositionally biased region" description="Low complexity" evidence="1">
    <location>
        <begin position="121"/>
        <end position="135"/>
    </location>
</feature>
<feature type="compositionally biased region" description="Basic and acidic residues" evidence="1">
    <location>
        <begin position="459"/>
        <end position="468"/>
    </location>
</feature>
<feature type="compositionally biased region" description="Polar residues" evidence="1">
    <location>
        <begin position="384"/>
        <end position="398"/>
    </location>
</feature>
<feature type="chain" id="PRO_5002174971" description="INO80 complex subunit B-like conserved region domain-containing protein" evidence="2">
    <location>
        <begin position="17"/>
        <end position="468"/>
    </location>
</feature>
<feature type="compositionally biased region" description="Basic and acidic residues" evidence="1">
    <location>
        <begin position="168"/>
        <end position="177"/>
    </location>
</feature>
<reference evidence="3 4" key="1">
    <citation type="submission" date="2014-04" db="EMBL/GenBank/DDBJ databases">
        <authorList>
            <consortium name="DOE Joint Genome Institute"/>
            <person name="Kuo A."/>
            <person name="Kohler A."/>
            <person name="Nagy L.G."/>
            <person name="Floudas D."/>
            <person name="Copeland A."/>
            <person name="Barry K.W."/>
            <person name="Cichocki N."/>
            <person name="Veneault-Fourrey C."/>
            <person name="LaButti K."/>
            <person name="Lindquist E.A."/>
            <person name="Lipzen A."/>
            <person name="Lundell T."/>
            <person name="Morin E."/>
            <person name="Murat C."/>
            <person name="Sun H."/>
            <person name="Tunlid A."/>
            <person name="Henrissat B."/>
            <person name="Grigoriev I.V."/>
            <person name="Hibbett D.S."/>
            <person name="Martin F."/>
            <person name="Nordberg H.P."/>
            <person name="Cantor M.N."/>
            <person name="Hua S.X."/>
        </authorList>
    </citation>
    <scope>NUCLEOTIDE SEQUENCE [LARGE SCALE GENOMIC DNA]</scope>
    <source>
        <strain evidence="3 4">Foug A</strain>
    </source>
</reference>
<proteinExistence type="predicted"/>
<dbReference type="EMBL" id="KN822042">
    <property type="protein sequence ID" value="KIM62523.1"/>
    <property type="molecule type" value="Genomic_DNA"/>
</dbReference>
<feature type="region of interest" description="Disordered" evidence="1">
    <location>
        <begin position="38"/>
        <end position="107"/>
    </location>
</feature>
<dbReference type="OrthoDB" id="2564465at2759"/>
<feature type="signal peptide" evidence="2">
    <location>
        <begin position="1"/>
        <end position="16"/>
    </location>
</feature>
<evidence type="ECO:0000313" key="4">
    <source>
        <dbReference type="Proteomes" id="UP000053989"/>
    </source>
</evidence>
<feature type="compositionally biased region" description="Low complexity" evidence="1">
    <location>
        <begin position="154"/>
        <end position="167"/>
    </location>
</feature>
<evidence type="ECO:0000313" key="3">
    <source>
        <dbReference type="EMBL" id="KIM62523.1"/>
    </source>
</evidence>
<protein>
    <recommendedName>
        <fullName evidence="5">INO80 complex subunit B-like conserved region domain-containing protein</fullName>
    </recommendedName>
</protein>
<keyword evidence="4" id="KW-1185">Reference proteome</keyword>